<dbReference type="AlphaFoldDB" id="A0A9P8HWA0"/>
<reference evidence="2" key="1">
    <citation type="submission" date="2021-03" db="EMBL/GenBank/DDBJ databases">
        <title>Comparative genomics and phylogenomic investigation of the class Geoglossomycetes provide insights into ecological specialization and systematics.</title>
        <authorList>
            <person name="Melie T."/>
            <person name="Pirro S."/>
            <person name="Miller A.N."/>
            <person name="Quandt A."/>
        </authorList>
    </citation>
    <scope>NUCLEOTIDE SEQUENCE</scope>
    <source>
        <strain evidence="2">GBOQ0MN5Z8</strain>
    </source>
</reference>
<proteinExistence type="predicted"/>
<keyword evidence="3" id="KW-1185">Reference proteome</keyword>
<feature type="domain" description="GPI inositol-deacylase winged helix" evidence="1">
    <location>
        <begin position="50"/>
        <end position="149"/>
    </location>
</feature>
<dbReference type="EMBL" id="JAGHQL010000306">
    <property type="protein sequence ID" value="KAH0533942.1"/>
    <property type="molecule type" value="Genomic_DNA"/>
</dbReference>
<sequence>MLRIGRFRWAACQLDALENCLEYRTLQNALASLPNTLDETYSRILHGIPSEYKQNAIRILQFLTYSERPLRIEEAVDAITVDTGGPQYFNPRYRMPDPQEITCFCSSLVVLVSTTQDSYGKNEEGVRLQLAHFSVKEYLTSERLDKDVAHYFQEVAAKASIATVCLAYLLHLDQNIRIEKIKETFPLARYSARYWMDHAVMAEGKDGKLQGFIEKLFCHHKNSYWNCYSLYQPDRLWVSRENPAPALYYASFGGLVNAVQYILSQGAGVNAQ</sequence>
<dbReference type="OrthoDB" id="1577640at2759"/>
<dbReference type="InterPro" id="IPR054471">
    <property type="entry name" value="GPIID_WHD"/>
</dbReference>
<evidence type="ECO:0000313" key="2">
    <source>
        <dbReference type="EMBL" id="KAH0533942.1"/>
    </source>
</evidence>
<accession>A0A9P8HWA0</accession>
<dbReference type="Proteomes" id="UP000698800">
    <property type="component" value="Unassembled WGS sequence"/>
</dbReference>
<dbReference type="Pfam" id="PF22939">
    <property type="entry name" value="WHD_GPIID"/>
    <property type="match status" value="1"/>
</dbReference>
<evidence type="ECO:0000313" key="3">
    <source>
        <dbReference type="Proteomes" id="UP000698800"/>
    </source>
</evidence>
<name>A0A9P8HWA0_9PEZI</name>
<dbReference type="PANTHER" id="PTHR10039">
    <property type="entry name" value="AMELOGENIN"/>
    <property type="match status" value="1"/>
</dbReference>
<gene>
    <name evidence="2" type="ORF">FGG08_007441</name>
</gene>
<organism evidence="2 3">
    <name type="scientific">Glutinoglossum americanum</name>
    <dbReference type="NCBI Taxonomy" id="1670608"/>
    <lineage>
        <taxon>Eukaryota</taxon>
        <taxon>Fungi</taxon>
        <taxon>Dikarya</taxon>
        <taxon>Ascomycota</taxon>
        <taxon>Pezizomycotina</taxon>
        <taxon>Geoglossomycetes</taxon>
        <taxon>Geoglossales</taxon>
        <taxon>Geoglossaceae</taxon>
        <taxon>Glutinoglossum</taxon>
    </lineage>
</organism>
<comment type="caution">
    <text evidence="2">The sequence shown here is derived from an EMBL/GenBank/DDBJ whole genome shotgun (WGS) entry which is preliminary data.</text>
</comment>
<feature type="non-terminal residue" evidence="2">
    <location>
        <position position="272"/>
    </location>
</feature>
<evidence type="ECO:0000259" key="1">
    <source>
        <dbReference type="Pfam" id="PF22939"/>
    </source>
</evidence>
<protein>
    <recommendedName>
        <fullName evidence="1">GPI inositol-deacylase winged helix domain-containing protein</fullName>
    </recommendedName>
</protein>
<dbReference type="PANTHER" id="PTHR10039:SF16">
    <property type="entry name" value="GPI INOSITOL-DEACYLASE"/>
    <property type="match status" value="1"/>
</dbReference>